<dbReference type="Gene3D" id="3.40.50.720">
    <property type="entry name" value="NAD(P)-binding Rossmann-like Domain"/>
    <property type="match status" value="1"/>
</dbReference>
<dbReference type="Proteomes" id="UP000001611">
    <property type="component" value="Chromosome 4"/>
</dbReference>
<evidence type="ECO:0000313" key="5">
    <source>
        <dbReference type="EMBL" id="EGY18655.1"/>
    </source>
</evidence>
<keyword evidence="3" id="KW-0560">Oxidoreductase</keyword>
<dbReference type="InterPro" id="IPR008030">
    <property type="entry name" value="NmrA-like"/>
</dbReference>
<dbReference type="STRING" id="498257.G2XFQ7"/>
<sequence>MVQIAVVGGNSGLALEVIEELVRDKKHDVLAICRKDPSQFIQRDTLTWVQVPDFQDRSRMVSLFQDIDVVLNFIADPTDSDGALGKTLADAAVEAGVKRYAPSEWATGQGVQGVIDRLPWYQGKTEVYKHLQAMNKDKKVLEYCLFQPGYILEYITHPVPTTRHMPTMWIPFQLSKSRIVAVKGSEDAPFVLTSVKDIARLVRLAIEDQRPWPEIGGFTGNRYTTRQLQEVATKVLGREISLELVRETDLASGELKVEMPEVVHASIPEAHRQAFHTKLWIGLLSGIAYGAINVTDEWNQRLPDFVPMKLEDHIQVLLK</sequence>
<dbReference type="GeneID" id="20710644"/>
<dbReference type="HOGENOM" id="CLU_044876_0_2_1"/>
<evidence type="ECO:0000256" key="1">
    <source>
        <dbReference type="ARBA" id="ARBA00005725"/>
    </source>
</evidence>
<organism evidence="5 6">
    <name type="scientific">Verticillium dahliae (strain VdLs.17 / ATCC MYA-4575 / FGSC 10137)</name>
    <name type="common">Verticillium wilt</name>
    <dbReference type="NCBI Taxonomy" id="498257"/>
    <lineage>
        <taxon>Eukaryota</taxon>
        <taxon>Fungi</taxon>
        <taxon>Dikarya</taxon>
        <taxon>Ascomycota</taxon>
        <taxon>Pezizomycotina</taxon>
        <taxon>Sordariomycetes</taxon>
        <taxon>Hypocreomycetidae</taxon>
        <taxon>Glomerellales</taxon>
        <taxon>Plectosphaerellaceae</taxon>
        <taxon>Verticillium</taxon>
    </lineage>
</organism>
<keyword evidence="6" id="KW-1185">Reference proteome</keyword>
<dbReference type="InterPro" id="IPR036291">
    <property type="entry name" value="NAD(P)-bd_dom_sf"/>
</dbReference>
<dbReference type="RefSeq" id="XP_009653778.1">
    <property type="nucleotide sequence ID" value="XM_009655483.1"/>
</dbReference>
<feature type="domain" description="NmrA-like" evidence="4">
    <location>
        <begin position="3"/>
        <end position="266"/>
    </location>
</feature>
<dbReference type="Pfam" id="PF05368">
    <property type="entry name" value="NmrA"/>
    <property type="match status" value="1"/>
</dbReference>
<dbReference type="PANTHER" id="PTHR47706">
    <property type="entry name" value="NMRA-LIKE FAMILY PROTEIN"/>
    <property type="match status" value="1"/>
</dbReference>
<dbReference type="PANTHER" id="PTHR47706:SF4">
    <property type="entry name" value="NMRA-LIKE DOMAIN-CONTAINING PROTEIN"/>
    <property type="match status" value="1"/>
</dbReference>
<dbReference type="KEGG" id="vda:VDAG_09181"/>
<dbReference type="GO" id="GO:0016491">
    <property type="term" value="F:oxidoreductase activity"/>
    <property type="evidence" value="ECO:0007669"/>
    <property type="project" value="UniProtKB-KW"/>
</dbReference>
<dbReference type="OMA" id="CHPYKTA"/>
<dbReference type="OrthoDB" id="10000533at2759"/>
<accession>G2XFQ7</accession>
<dbReference type="AlphaFoldDB" id="G2XFQ7"/>
<keyword evidence="2" id="KW-0521">NADP</keyword>
<dbReference type="SUPFAM" id="SSF51735">
    <property type="entry name" value="NAD(P)-binding Rossmann-fold domains"/>
    <property type="match status" value="1"/>
</dbReference>
<dbReference type="InParanoid" id="G2XFQ7"/>
<dbReference type="EMBL" id="DS572717">
    <property type="protein sequence ID" value="EGY18655.1"/>
    <property type="molecule type" value="Genomic_DNA"/>
</dbReference>
<proteinExistence type="inferred from homology"/>
<evidence type="ECO:0000256" key="2">
    <source>
        <dbReference type="ARBA" id="ARBA00022857"/>
    </source>
</evidence>
<evidence type="ECO:0000313" key="6">
    <source>
        <dbReference type="Proteomes" id="UP000001611"/>
    </source>
</evidence>
<reference evidence="5 6" key="1">
    <citation type="submission" date="2008-03" db="EMBL/GenBank/DDBJ databases">
        <title>The Genome Sequence of Verticillium dahliae VdLs.17.</title>
        <authorList>
            <consortium name="The Broad Institute Genome Sequencing Platform"/>
            <person name="Ma L.-J.J."/>
            <person name="Klosterman S.J."/>
            <person name="Subbarao K."/>
            <person name="Dobinson K."/>
            <person name="Veronese P."/>
            <person name="Kang S."/>
            <person name="Gold S.E."/>
            <person name="Young S."/>
            <person name="Jaffe D."/>
            <person name="Gnerre S."/>
            <person name="Berlin A."/>
            <person name="Heiman D."/>
            <person name="Hepburn T."/>
            <person name="Sykes S."/>
            <person name="Alvarado L."/>
            <person name="Kodira C.D."/>
            <person name="Lander E."/>
            <person name="Galagan J."/>
            <person name="Nusbaum C."/>
            <person name="Birren B."/>
        </authorList>
    </citation>
    <scope>NUCLEOTIDE SEQUENCE [LARGE SCALE GENOMIC DNA]</scope>
    <source>
        <strain evidence="6">VdLs.17 / ATCC MYA-4575 / FGSC 10137</strain>
    </source>
</reference>
<dbReference type="InterPro" id="IPR051609">
    <property type="entry name" value="NmrA/Isoflavone_reductase-like"/>
</dbReference>
<evidence type="ECO:0000256" key="3">
    <source>
        <dbReference type="ARBA" id="ARBA00023002"/>
    </source>
</evidence>
<gene>
    <name evidence="5" type="ORF">VDAG_09181</name>
</gene>
<protein>
    <recommendedName>
        <fullName evidence="4">NmrA-like domain-containing protein</fullName>
    </recommendedName>
</protein>
<evidence type="ECO:0000259" key="4">
    <source>
        <dbReference type="Pfam" id="PF05368"/>
    </source>
</evidence>
<dbReference type="eggNOG" id="ENOG502RXEE">
    <property type="taxonomic scope" value="Eukaryota"/>
</dbReference>
<comment type="similarity">
    <text evidence="1">Belongs to the NmrA-type oxidoreductase family. Isoflavone reductase subfamily.</text>
</comment>
<name>G2XFQ7_VERDV</name>